<reference evidence="1 2" key="1">
    <citation type="submission" date="2021-06" db="EMBL/GenBank/DDBJ databases">
        <title>Microbial metabolic specificity influences pelagic lipid remineralization.</title>
        <authorList>
            <person name="Behrendt L."/>
            <person name="Hunter J.E."/>
            <person name="Alcolombri U."/>
            <person name="Smriga S."/>
            <person name="Mincer T."/>
            <person name="Lowenstein D.P."/>
            <person name="Peaudecerf F.J."/>
            <person name="Fernandez V.I."/>
            <person name="Fredricks H."/>
            <person name="Almblad H."/>
            <person name="Harrison J.J."/>
            <person name="Stocker R."/>
            <person name="Van Mooy B.A.S."/>
        </authorList>
    </citation>
    <scope>NUCLEOTIDE SEQUENCE [LARGE SCALE GENOMIC DNA]</scope>
    <source>
        <strain evidence="1 2">A252</strain>
    </source>
</reference>
<organism evidence="1 2">
    <name type="scientific">Stutzerimonas zhaodongensis</name>
    <dbReference type="NCBI Taxonomy" id="1176257"/>
    <lineage>
        <taxon>Bacteria</taxon>
        <taxon>Pseudomonadati</taxon>
        <taxon>Pseudomonadota</taxon>
        <taxon>Gammaproteobacteria</taxon>
        <taxon>Pseudomonadales</taxon>
        <taxon>Pseudomonadaceae</taxon>
        <taxon>Stutzerimonas</taxon>
    </lineage>
</organism>
<gene>
    <name evidence="1" type="ORF">KQ248_07485</name>
</gene>
<name>A0ABX8J422_9GAMM</name>
<protein>
    <submittedName>
        <fullName evidence="1">Uncharacterized protein</fullName>
    </submittedName>
</protein>
<proteinExistence type="predicted"/>
<dbReference type="EMBL" id="CP076683">
    <property type="protein sequence ID" value="QWV18497.1"/>
    <property type="molecule type" value="Genomic_DNA"/>
</dbReference>
<evidence type="ECO:0000313" key="1">
    <source>
        <dbReference type="EMBL" id="QWV18497.1"/>
    </source>
</evidence>
<dbReference type="Proteomes" id="UP000683436">
    <property type="component" value="Chromosome"/>
</dbReference>
<accession>A0ABX8J422</accession>
<keyword evidence="2" id="KW-1185">Reference proteome</keyword>
<evidence type="ECO:0000313" key="2">
    <source>
        <dbReference type="Proteomes" id="UP000683436"/>
    </source>
</evidence>
<sequence>MNVATAMPSGLSDYASIAQAGTNNLATIT</sequence>